<comment type="caution">
    <text evidence="1">The sequence shown here is derived from an EMBL/GenBank/DDBJ whole genome shotgun (WGS) entry which is preliminary data.</text>
</comment>
<proteinExistence type="predicted"/>
<evidence type="ECO:0008006" key="3">
    <source>
        <dbReference type="Google" id="ProtNLM"/>
    </source>
</evidence>
<organism evidence="1 2">
    <name type="scientific">Alistipes putredinis</name>
    <dbReference type="NCBI Taxonomy" id="28117"/>
    <lineage>
        <taxon>Bacteria</taxon>
        <taxon>Pseudomonadati</taxon>
        <taxon>Bacteroidota</taxon>
        <taxon>Bacteroidia</taxon>
        <taxon>Bacteroidales</taxon>
        <taxon>Rikenellaceae</taxon>
        <taxon>Alistipes</taxon>
    </lineage>
</organism>
<dbReference type="EMBL" id="MNQH01000025">
    <property type="protein sequence ID" value="OKY94719.1"/>
    <property type="molecule type" value="Genomic_DNA"/>
</dbReference>
<dbReference type="RefSeq" id="WP_278339227.1">
    <property type="nucleotide sequence ID" value="NZ_BAAFLA010000012.1"/>
</dbReference>
<dbReference type="STRING" id="28117.BHV66_05090"/>
<dbReference type="Pfam" id="PF08889">
    <property type="entry name" value="WbqC"/>
    <property type="match status" value="1"/>
</dbReference>
<dbReference type="Proteomes" id="UP000187417">
    <property type="component" value="Unassembled WGS sequence"/>
</dbReference>
<dbReference type="AlphaFoldDB" id="A0A1Q6F740"/>
<dbReference type="InterPro" id="IPR014985">
    <property type="entry name" value="WbqC"/>
</dbReference>
<protein>
    <recommendedName>
        <fullName evidence="3">WbqC-like protein</fullName>
    </recommendedName>
</protein>
<reference evidence="1 2" key="1">
    <citation type="journal article" date="2016" name="Nat. Biotechnol.">
        <title>Measurement of bacterial replication rates in microbial communities.</title>
        <authorList>
            <person name="Brown C.T."/>
            <person name="Olm M.R."/>
            <person name="Thomas B.C."/>
            <person name="Banfield J.F."/>
        </authorList>
    </citation>
    <scope>NUCLEOTIDE SEQUENCE [LARGE SCALE GENOMIC DNA]</scope>
    <source>
        <strain evidence="1">CAG:67_53_122</strain>
    </source>
</reference>
<evidence type="ECO:0000313" key="2">
    <source>
        <dbReference type="Proteomes" id="UP000187417"/>
    </source>
</evidence>
<name>A0A1Q6F740_9BACT</name>
<sequence length="200" mass="23440">MTILPAAYLGSVEYFAHLLCDDCVIDLGEHFVKRSERNRAQILASGGVMDLTVHVRHANRPRTPMRDVRLDYSKRWQHQHWISLVSAYRGSPYFDHYRSSFEPFYRREYDFLVDYDLELTEVLLQKLNVQNRPRISEQYVEAAPGDLDLRPKQKEDPAFHAESYFQVFSDWLPFAPNLSVADLLFAEGPDAAELLRRSFR</sequence>
<evidence type="ECO:0000313" key="1">
    <source>
        <dbReference type="EMBL" id="OKY94719.1"/>
    </source>
</evidence>
<gene>
    <name evidence="1" type="ORF">BHV66_05090</name>
</gene>
<accession>A0A1Q6F740</accession>